<organism evidence="2 3">
    <name type="scientific">Elysia crispata</name>
    <name type="common">lettuce slug</name>
    <dbReference type="NCBI Taxonomy" id="231223"/>
    <lineage>
        <taxon>Eukaryota</taxon>
        <taxon>Metazoa</taxon>
        <taxon>Spiralia</taxon>
        <taxon>Lophotrochozoa</taxon>
        <taxon>Mollusca</taxon>
        <taxon>Gastropoda</taxon>
        <taxon>Heterobranchia</taxon>
        <taxon>Euthyneura</taxon>
        <taxon>Panpulmonata</taxon>
        <taxon>Sacoglossa</taxon>
        <taxon>Placobranchoidea</taxon>
        <taxon>Plakobranchidae</taxon>
        <taxon>Elysia</taxon>
    </lineage>
</organism>
<comment type="caution">
    <text evidence="2">The sequence shown here is derived from an EMBL/GenBank/DDBJ whole genome shotgun (WGS) entry which is preliminary data.</text>
</comment>
<dbReference type="EMBL" id="JAWDGP010001670">
    <property type="protein sequence ID" value="KAK3789464.1"/>
    <property type="molecule type" value="Genomic_DNA"/>
</dbReference>
<keyword evidence="3" id="KW-1185">Reference proteome</keyword>
<gene>
    <name evidence="2" type="ORF">RRG08_016274</name>
</gene>
<proteinExistence type="predicted"/>
<dbReference type="Proteomes" id="UP001283361">
    <property type="component" value="Unassembled WGS sequence"/>
</dbReference>
<reference evidence="2" key="1">
    <citation type="journal article" date="2023" name="G3 (Bethesda)">
        <title>A reference genome for the long-term kleptoplast-retaining sea slug Elysia crispata morphotype clarki.</title>
        <authorList>
            <person name="Eastman K.E."/>
            <person name="Pendleton A.L."/>
            <person name="Shaikh M.A."/>
            <person name="Suttiyut T."/>
            <person name="Ogas R."/>
            <person name="Tomko P."/>
            <person name="Gavelis G."/>
            <person name="Widhalm J.R."/>
            <person name="Wisecaver J.H."/>
        </authorList>
    </citation>
    <scope>NUCLEOTIDE SEQUENCE</scope>
    <source>
        <strain evidence="2">ECLA1</strain>
    </source>
</reference>
<feature type="region of interest" description="Disordered" evidence="1">
    <location>
        <begin position="1"/>
        <end position="40"/>
    </location>
</feature>
<dbReference type="AlphaFoldDB" id="A0AAE1E072"/>
<protein>
    <submittedName>
        <fullName evidence="2">Uncharacterized protein</fullName>
    </submittedName>
</protein>
<sequence>MGRALRNAPAVFDIRHSTYSPPHPAPPPPRPHRHPSVRSAGVLHLPPAPTWDWSDFIQETGPAVGFRREKCTFTADTAVFLGSLRIKAQL</sequence>
<evidence type="ECO:0000313" key="2">
    <source>
        <dbReference type="EMBL" id="KAK3789464.1"/>
    </source>
</evidence>
<name>A0AAE1E072_9GAST</name>
<accession>A0AAE1E072</accession>
<evidence type="ECO:0000256" key="1">
    <source>
        <dbReference type="SAM" id="MobiDB-lite"/>
    </source>
</evidence>
<evidence type="ECO:0000313" key="3">
    <source>
        <dbReference type="Proteomes" id="UP001283361"/>
    </source>
</evidence>